<feature type="compositionally biased region" description="Basic and acidic residues" evidence="3">
    <location>
        <begin position="1051"/>
        <end position="1065"/>
    </location>
</feature>
<evidence type="ECO:0000313" key="6">
    <source>
        <dbReference type="Proteomes" id="UP001152888"/>
    </source>
</evidence>
<organism evidence="5 6">
    <name type="scientific">Acanthoscelides obtectus</name>
    <name type="common">Bean weevil</name>
    <name type="synonym">Bruchus obtectus</name>
    <dbReference type="NCBI Taxonomy" id="200917"/>
    <lineage>
        <taxon>Eukaryota</taxon>
        <taxon>Metazoa</taxon>
        <taxon>Ecdysozoa</taxon>
        <taxon>Arthropoda</taxon>
        <taxon>Hexapoda</taxon>
        <taxon>Insecta</taxon>
        <taxon>Pterygota</taxon>
        <taxon>Neoptera</taxon>
        <taxon>Endopterygota</taxon>
        <taxon>Coleoptera</taxon>
        <taxon>Polyphaga</taxon>
        <taxon>Cucujiformia</taxon>
        <taxon>Chrysomeloidea</taxon>
        <taxon>Chrysomelidae</taxon>
        <taxon>Bruchinae</taxon>
        <taxon>Bruchini</taxon>
        <taxon>Acanthoscelides</taxon>
    </lineage>
</organism>
<dbReference type="Proteomes" id="UP001152888">
    <property type="component" value="Unassembled WGS sequence"/>
</dbReference>
<feature type="compositionally biased region" description="Polar residues" evidence="3">
    <location>
        <begin position="2070"/>
        <end position="2081"/>
    </location>
</feature>
<sequence>MLVFDLNQWYKEQMPTFSSWKESSTYILKTSLTEQILMSGHKLSLILDCRVITKSLNQFLGVQKLEEHFYPTALSFDVYVVRENDIIVVHSDSLQKALLSQIESAGPLCLVRTNDVYQQVINLGLTPLFVDLQVNTSTTIESQREIILNVGLEHHLTGWLCKCASEWANGSFSSAGCSLDFLLNWAFHRAVTLKTTCDRYCKSLFDYSQLPLDSNTSILLNSCTRQINNLCTFYAFVLGKLHNYLALPRVVEEQAASLDMVSIYFEVLVWMVNVGLLPECHQSVYPKDNSEKVNAPYPVVELTKYYNERRAQLRLLSKDTFASSDQLLFIDNLIAIKCGAEQLQKQWQDDRGSGLYPPPSLQSLLRSYLVPEANLLYKHTLVIYVFLDLAMTLDHTRYSGVITHLIKFPAVFKVPPSLIKITQAFWQLDHGDFASAMELMLDPQISNNDLQPWQHNVAMRALLLQEQNNLALFYMQVRKPPINSEKDILTAISLFVANNMLDEAFYFKNQHNSANIQILLQHLFRECNKSGSLQNLLYRRLDTKEEKAFFDYLKSINNPNFEDLQVFYYLLRARFIEAFDVHTNIKKRNPDSLGLSGQKNASVSDHVVKIFKKYLPDVSKNLVEYVRKERASVWTKLTRPTPLSVFVHDNNEQVQYKSTVIHAAISKAKSTFLDNKLNLSTEGTPFLRTPVALRKKSRLVTTIVTPHVIDYEEECPTPAKRLRLSPRGSTVSPLANQSMHSKMLTPIVKRSTCTDQESRLNATPHSILKVKSQDDPLSQTYDDLAIRNDSRIISLSCRMPTQNTPKKIQFDETTRFSTSLSDDSSLRIPVADSTGNESSICIEDRLIQEAEQKRLSSLSSVDASMMVSSKESSGTDSFYSPSSSLDEGARKGSSSAIKEPEQNVVEHAEMQVPRQDELKHDVDIDLHETKTMPQSPRARRSYKTLHDESSLLETRRTRASSVDKSLTESPRRTRTSSVDKSLIESPRRTRASSVDKSIIESPRRTRASSVERSEDVSMKDDAADDETKTLPQSPKARRSYKRSYDESAALEPRRTRASSVEKCRTESPSIEPRRTRASSVDKSIRISSVGASPAIRISSETSSSESPSTSVSESPKQSPRLLQVNRRKPLSRQVLEHNAFSALQSSKYVYKEVIVTKKDSTVITETSADSTKVISLEIESQVSEKISENQRSLRLIDSVHKEERIEHAEKNSEGDDSFLSQLADEWIKGRKVGKNCSDDESEVKDEVDTEENEPTDVTGSSTVDKNYLEANKNSGDNQSEVEDKVESDSIQLEFSTEEIKPAGEVPSSTVDNNYLEARKKSGDNESEVEDKVDTEEIKPVDVMLSSAVDDDNPEESGQDEIEESIHLSEKECSDVTAQSKPTKLFAELEFSIPKVVEEHRPMEVDEDTPGFLSIVATEAVNYIIERRKAKESRPKIETIKEHTAEESGDGEEKPVQSVEVVEPAVIADSVLTELKPVYENTCYTVSDLDKGFLKSEVYADLSGSEDSCDRLEVVFETNIGNTAQIDPLEVSVRSSEIAKSQPEEESLNRAFIDVKESKVYQDLSSDSDNIEGDLDESRTQFDELEDCIFQSRSEREDDFVTERTRKAVDDVISISDSASSRSNSYRSKSSDSSENADKRVDDMEFHEEPEETMNIVKMDTSQVHSSLSKNNEAKSKSVTESQLKQDTNLASDETQGELTKSTGETEIPANVEYQSTTVSASKDVTASERPTTKSRSAEETEEEGSKNDNKESETDVGMSTSDERVATPSKARKLKRFEEHTSSSDTTDSDAVKEVVVTAEVHSPRSKKRTEEPLLKRVARTKSTSLVQQEVDPKEQPSTSKQSEEKRSSRKTRSVSLTEEPVGSRRNLRSSSVETEGSVNEKKEENRVMPVDEGESTKKGRRRISSVDESTSTGGGRRGKRRTMSVDELPVIAEDVELGKKTTMDRYTSTRRLTRKQANMMRNSSIPEREEMEKLEEGEPFDPIDLLDKEPFQGKADSEEAKVYQGSSSTASTVSSVRPGKRITRSASAASDTSVAQVLTPKKQGRSKSQPKSPVQSTEGVKTRLRKYSDSNSVTSIQSGSPSPPKRTRKKDDTTLPSSTRRTTRSRNSSISSTKSDAHTKRK</sequence>
<dbReference type="PANTHER" id="PTHR21583">
    <property type="entry name" value="ELYS PROTEIN"/>
    <property type="match status" value="1"/>
</dbReference>
<feature type="compositionally biased region" description="Low complexity" evidence="3">
    <location>
        <begin position="2007"/>
        <end position="2017"/>
    </location>
</feature>
<feature type="compositionally biased region" description="Basic and acidic residues" evidence="3">
    <location>
        <begin position="997"/>
        <end position="1028"/>
    </location>
</feature>
<dbReference type="PANTHER" id="PTHR21583:SF8">
    <property type="entry name" value="PROTEIN ELYS"/>
    <property type="match status" value="1"/>
</dbReference>
<feature type="compositionally biased region" description="Basic and acidic residues" evidence="3">
    <location>
        <begin position="1363"/>
        <end position="1373"/>
    </location>
</feature>
<proteinExistence type="predicted"/>
<feature type="compositionally biased region" description="Polar residues" evidence="3">
    <location>
        <begin position="1077"/>
        <end position="1090"/>
    </location>
</feature>
<feature type="compositionally biased region" description="Low complexity" evidence="3">
    <location>
        <begin position="1098"/>
        <end position="1115"/>
    </location>
</feature>
<evidence type="ECO:0000256" key="3">
    <source>
        <dbReference type="SAM" id="MobiDB-lite"/>
    </source>
</evidence>
<feature type="compositionally biased region" description="Polar residues" evidence="3">
    <location>
        <begin position="2025"/>
        <end position="2037"/>
    </location>
</feature>
<dbReference type="Pfam" id="PF13934">
    <property type="entry name" value="ELYS"/>
    <property type="match status" value="1"/>
</dbReference>
<feature type="compositionally biased region" description="Polar residues" evidence="3">
    <location>
        <begin position="1712"/>
        <end position="1724"/>
    </location>
</feature>
<protein>
    <recommendedName>
        <fullName evidence="4">ELYS-like domain-containing protein</fullName>
    </recommendedName>
</protein>
<feature type="compositionally biased region" description="Acidic residues" evidence="3">
    <location>
        <begin position="1348"/>
        <end position="1362"/>
    </location>
</feature>
<dbReference type="GO" id="GO:0005634">
    <property type="term" value="C:nucleus"/>
    <property type="evidence" value="ECO:0007669"/>
    <property type="project" value="UniProtKB-SubCell"/>
</dbReference>
<feature type="compositionally biased region" description="Polar residues" evidence="3">
    <location>
        <begin position="1945"/>
        <end position="1966"/>
    </location>
</feature>
<feature type="compositionally biased region" description="Polar residues" evidence="3">
    <location>
        <begin position="1678"/>
        <end position="1704"/>
    </location>
</feature>
<feature type="compositionally biased region" description="Low complexity" evidence="3">
    <location>
        <begin position="1616"/>
        <end position="1627"/>
    </location>
</feature>
<feature type="region of interest" description="Disordered" evidence="3">
    <location>
        <begin position="1233"/>
        <end position="1374"/>
    </location>
</feature>
<feature type="compositionally biased region" description="Basic and acidic residues" evidence="3">
    <location>
        <begin position="898"/>
        <end position="930"/>
    </location>
</feature>
<feature type="region of interest" description="Disordered" evidence="3">
    <location>
        <begin position="1616"/>
        <end position="1927"/>
    </location>
</feature>
<accession>A0A9P0M131</accession>
<evidence type="ECO:0000259" key="4">
    <source>
        <dbReference type="Pfam" id="PF13934"/>
    </source>
</evidence>
<dbReference type="EMBL" id="CAKOFQ010007514">
    <property type="protein sequence ID" value="CAH2002847.1"/>
    <property type="molecule type" value="Genomic_DNA"/>
</dbReference>
<feature type="compositionally biased region" description="Basic and acidic residues" evidence="3">
    <location>
        <begin position="1967"/>
        <end position="1977"/>
    </location>
</feature>
<dbReference type="OrthoDB" id="6782870at2759"/>
<keyword evidence="6" id="KW-1185">Reference proteome</keyword>
<feature type="compositionally biased region" description="Polar residues" evidence="3">
    <location>
        <begin position="1659"/>
        <end position="1670"/>
    </location>
</feature>
<feature type="region of interest" description="Disordered" evidence="3">
    <location>
        <begin position="867"/>
        <end position="1127"/>
    </location>
</feature>
<feature type="compositionally biased region" description="Basic and acidic residues" evidence="3">
    <location>
        <begin position="1986"/>
        <end position="2002"/>
    </location>
</feature>
<comment type="subcellular location">
    <subcellularLocation>
        <location evidence="1">Nucleus</location>
    </subcellularLocation>
</comment>
<reference evidence="5" key="1">
    <citation type="submission" date="2022-03" db="EMBL/GenBank/DDBJ databases">
        <authorList>
            <person name="Sayadi A."/>
        </authorList>
    </citation>
    <scope>NUCLEOTIDE SEQUENCE</scope>
</reference>
<dbReference type="InterPro" id="IPR025151">
    <property type="entry name" value="ELYS_dom"/>
</dbReference>
<feature type="compositionally biased region" description="Polar residues" evidence="3">
    <location>
        <begin position="1255"/>
        <end position="1264"/>
    </location>
</feature>
<feature type="domain" description="ELYS-like" evidence="4">
    <location>
        <begin position="328"/>
        <end position="555"/>
    </location>
</feature>
<feature type="compositionally biased region" description="Basic and acidic residues" evidence="3">
    <location>
        <begin position="1316"/>
        <end position="1339"/>
    </location>
</feature>
<evidence type="ECO:0000256" key="2">
    <source>
        <dbReference type="ARBA" id="ARBA00023242"/>
    </source>
</evidence>
<feature type="compositionally biased region" description="Basic and acidic residues" evidence="3">
    <location>
        <begin position="944"/>
        <end position="956"/>
    </location>
</feature>
<keyword evidence="2" id="KW-0539">Nucleus</keyword>
<evidence type="ECO:0000313" key="5">
    <source>
        <dbReference type="EMBL" id="CAH2002847.1"/>
    </source>
</evidence>
<evidence type="ECO:0000256" key="1">
    <source>
        <dbReference type="ARBA" id="ARBA00004123"/>
    </source>
</evidence>
<dbReference type="InterPro" id="IPR052620">
    <property type="entry name" value="ELYS/MEL-28_NucAsmblyFactor"/>
</dbReference>
<feature type="compositionally biased region" description="Polar residues" evidence="3">
    <location>
        <begin position="1869"/>
        <end position="1878"/>
    </location>
</feature>
<name>A0A9P0M131_ACAOB</name>
<comment type="caution">
    <text evidence="5">The sequence shown here is derived from an EMBL/GenBank/DDBJ whole genome shotgun (WGS) entry which is preliminary data.</text>
</comment>
<feature type="compositionally biased region" description="Basic and acidic residues" evidence="3">
    <location>
        <begin position="1628"/>
        <end position="1643"/>
    </location>
</feature>
<feature type="compositionally biased region" description="Polar residues" evidence="3">
    <location>
        <begin position="2047"/>
        <end position="2060"/>
    </location>
</feature>
<feature type="region of interest" description="Disordered" evidence="3">
    <location>
        <begin position="1942"/>
        <end position="2123"/>
    </location>
</feature>
<gene>
    <name evidence="5" type="ORF">ACAOBT_LOCUS27019</name>
</gene>
<feature type="compositionally biased region" description="Basic and acidic residues" evidence="3">
    <location>
        <begin position="1735"/>
        <end position="1753"/>
    </location>
</feature>
<feature type="compositionally biased region" description="Acidic residues" evidence="3">
    <location>
        <begin position="1238"/>
        <end position="1254"/>
    </location>
</feature>
<feature type="compositionally biased region" description="Low complexity" evidence="3">
    <location>
        <begin position="2095"/>
        <end position="2115"/>
    </location>
</feature>
<feature type="compositionally biased region" description="Polar residues" evidence="3">
    <location>
        <begin position="867"/>
        <end position="885"/>
    </location>
</feature>